<dbReference type="Gene3D" id="3.80.10.10">
    <property type="entry name" value="Ribonuclease Inhibitor"/>
    <property type="match status" value="1"/>
</dbReference>
<comment type="caution">
    <text evidence="2">The sequence shown here is derived from an EMBL/GenBank/DDBJ whole genome shotgun (WGS) entry which is preliminary data.</text>
</comment>
<dbReference type="EMBL" id="CAICTM010000280">
    <property type="protein sequence ID" value="CAB9506845.1"/>
    <property type="molecule type" value="Genomic_DNA"/>
</dbReference>
<evidence type="ECO:0000313" key="3">
    <source>
        <dbReference type="Proteomes" id="UP001153069"/>
    </source>
</evidence>
<keyword evidence="1" id="KW-0732">Signal</keyword>
<dbReference type="AlphaFoldDB" id="A0A9N8HC15"/>
<gene>
    <name evidence="2" type="ORF">SEMRO_281_G107270.1</name>
</gene>
<dbReference type="InterPro" id="IPR032675">
    <property type="entry name" value="LRR_dom_sf"/>
</dbReference>
<organism evidence="2 3">
    <name type="scientific">Seminavis robusta</name>
    <dbReference type="NCBI Taxonomy" id="568900"/>
    <lineage>
        <taxon>Eukaryota</taxon>
        <taxon>Sar</taxon>
        <taxon>Stramenopiles</taxon>
        <taxon>Ochrophyta</taxon>
        <taxon>Bacillariophyta</taxon>
        <taxon>Bacillariophyceae</taxon>
        <taxon>Bacillariophycidae</taxon>
        <taxon>Naviculales</taxon>
        <taxon>Naviculaceae</taxon>
        <taxon>Seminavis</taxon>
    </lineage>
</organism>
<name>A0A9N8HC15_9STRA</name>
<feature type="chain" id="PRO_5040205872" evidence="1">
    <location>
        <begin position="19"/>
        <end position="659"/>
    </location>
</feature>
<sequence>MMIRLVALIHLEARRKLGLLLASLCSLLLPKFLHDKCFSSNRHLVLRREEEGEGLPHQNPRVRENTNDTIIRNHPNHNHNHNINQSQDDFRVSIVSRNALSVEILDGGVSLEDGVEEDDIRILQQSPSTTQTTTRLQRVIATTLQRAEHPIEKLDLFASHFRADLTAHRILSILQVLPQPQLRRLQLGGLRLPVQELCKLIAHSPHQLTHLALYDLEFSSSATSDEDDVVEQLLQRSSSSSSSSSLALEEFVAVFVRLENRTVTLDPLIRFLQSANRLKQLELVMDHSHAYIHGYPRQQPQPQLQPPCLFQPTSLQHLLQSTCQHLETVILEYVPLETTHYQAMTDHGASIKHLRLRDEPGSATTDARIRALALLLKRHRDTLESISLDGLWGQQQQQKQKQSMPASSDLFRVLSQSSSIRTVRLRSLPMQLDDLRTLLQNNATLDHLSLHSMSFCGAATTATTIRDTRIHNNNNNTIVVLEDAVVEQSVFSVLVQILKGRSNSNTGLTRLSWKQAEFRKTEVFPRRRKPKAFYRRYPYRKKKMEQQQHDDDPPSLHQQLHWYLTLNQRGIRKLMVDVNTSREQLLQQLVVQQQGSRQMQFLVPPPQTQQARASSSMTNHAPPTAQVLIQDASEKENLDEYALDCIYYLLSNNVSMICG</sequence>
<dbReference type="Proteomes" id="UP001153069">
    <property type="component" value="Unassembled WGS sequence"/>
</dbReference>
<dbReference type="SUPFAM" id="SSF52047">
    <property type="entry name" value="RNI-like"/>
    <property type="match status" value="1"/>
</dbReference>
<evidence type="ECO:0000313" key="2">
    <source>
        <dbReference type="EMBL" id="CAB9506845.1"/>
    </source>
</evidence>
<keyword evidence="3" id="KW-1185">Reference proteome</keyword>
<feature type="signal peptide" evidence="1">
    <location>
        <begin position="1"/>
        <end position="18"/>
    </location>
</feature>
<accession>A0A9N8HC15</accession>
<evidence type="ECO:0000256" key="1">
    <source>
        <dbReference type="SAM" id="SignalP"/>
    </source>
</evidence>
<reference evidence="2" key="1">
    <citation type="submission" date="2020-06" db="EMBL/GenBank/DDBJ databases">
        <authorList>
            <consortium name="Plant Systems Biology data submission"/>
        </authorList>
    </citation>
    <scope>NUCLEOTIDE SEQUENCE</scope>
    <source>
        <strain evidence="2">D6</strain>
    </source>
</reference>
<protein>
    <submittedName>
        <fullName evidence="2">Uncharacterized protein</fullName>
    </submittedName>
</protein>
<proteinExistence type="predicted"/>